<gene>
    <name evidence="1" type="ORF">NTEN_LOCUS3349</name>
    <name evidence="2" type="ORF">NTEN_LOCUS3364</name>
</gene>
<sequence length="60" mass="6152">AKNATGPTTSCAPTAAASAKPTFAIRNATAPPSTAPNASTKLIVRNFTTTTTVIFQKIIF</sequence>
<evidence type="ECO:0000313" key="2">
    <source>
        <dbReference type="EMBL" id="CAA9997000.1"/>
    </source>
</evidence>
<accession>A0A6H5G300</accession>
<organism evidence="2 3">
    <name type="scientific">Nesidiocoris tenuis</name>
    <dbReference type="NCBI Taxonomy" id="355587"/>
    <lineage>
        <taxon>Eukaryota</taxon>
        <taxon>Metazoa</taxon>
        <taxon>Ecdysozoa</taxon>
        <taxon>Arthropoda</taxon>
        <taxon>Hexapoda</taxon>
        <taxon>Insecta</taxon>
        <taxon>Pterygota</taxon>
        <taxon>Neoptera</taxon>
        <taxon>Paraneoptera</taxon>
        <taxon>Hemiptera</taxon>
        <taxon>Heteroptera</taxon>
        <taxon>Panheteroptera</taxon>
        <taxon>Cimicomorpha</taxon>
        <taxon>Miridae</taxon>
        <taxon>Dicyphina</taxon>
        <taxon>Nesidiocoris</taxon>
    </lineage>
</organism>
<evidence type="ECO:0000313" key="3">
    <source>
        <dbReference type="Proteomes" id="UP000479000"/>
    </source>
</evidence>
<keyword evidence="3" id="KW-1185">Reference proteome</keyword>
<dbReference type="EMBL" id="CADCXU010005280">
    <property type="protein sequence ID" value="CAA9996979.1"/>
    <property type="molecule type" value="Genomic_DNA"/>
</dbReference>
<evidence type="ECO:0000313" key="1">
    <source>
        <dbReference type="EMBL" id="CAA9996979.1"/>
    </source>
</evidence>
<reference evidence="2 3" key="1">
    <citation type="submission" date="2020-02" db="EMBL/GenBank/DDBJ databases">
        <authorList>
            <person name="Ferguson B K."/>
        </authorList>
    </citation>
    <scope>NUCLEOTIDE SEQUENCE [LARGE SCALE GENOMIC DNA]</scope>
</reference>
<dbReference type="Proteomes" id="UP000479000">
    <property type="component" value="Unassembled WGS sequence"/>
</dbReference>
<feature type="non-terminal residue" evidence="2">
    <location>
        <position position="1"/>
    </location>
</feature>
<name>A0A6H5G300_9HEMI</name>
<proteinExistence type="predicted"/>
<dbReference type="EMBL" id="CADCXU010005302">
    <property type="protein sequence ID" value="CAA9997000.1"/>
    <property type="molecule type" value="Genomic_DNA"/>
</dbReference>
<protein>
    <submittedName>
        <fullName evidence="2">Uncharacterized protein</fullName>
    </submittedName>
</protein>
<dbReference type="AlphaFoldDB" id="A0A6H5G300"/>